<comment type="caution">
    <text evidence="1">The sequence shown here is derived from an EMBL/GenBank/DDBJ whole genome shotgun (WGS) entry which is preliminary data.</text>
</comment>
<protein>
    <submittedName>
        <fullName evidence="1">Uncharacterized protein</fullName>
    </submittedName>
</protein>
<name>A0AAD7JDI9_9AGAR</name>
<sequence>MYKAGGPWNPRDPASLAMPATEEEFQARYLREIEAEREVIGETLEEQLLRQKRGWAEKDGKSAKPKEEGNIAFRNGDYTRAYVIYTACIYLSSRFIL</sequence>
<dbReference type="EMBL" id="JARKIB010000032">
    <property type="protein sequence ID" value="KAJ7762515.1"/>
    <property type="molecule type" value="Genomic_DNA"/>
</dbReference>
<reference evidence="1" key="1">
    <citation type="submission" date="2023-03" db="EMBL/GenBank/DDBJ databases">
        <title>Massive genome expansion in bonnet fungi (Mycena s.s.) driven by repeated elements and novel gene families across ecological guilds.</title>
        <authorList>
            <consortium name="Lawrence Berkeley National Laboratory"/>
            <person name="Harder C.B."/>
            <person name="Miyauchi S."/>
            <person name="Viragh M."/>
            <person name="Kuo A."/>
            <person name="Thoen E."/>
            <person name="Andreopoulos B."/>
            <person name="Lu D."/>
            <person name="Skrede I."/>
            <person name="Drula E."/>
            <person name="Henrissat B."/>
            <person name="Morin E."/>
            <person name="Kohler A."/>
            <person name="Barry K."/>
            <person name="LaButti K."/>
            <person name="Morin E."/>
            <person name="Salamov A."/>
            <person name="Lipzen A."/>
            <person name="Mereny Z."/>
            <person name="Hegedus B."/>
            <person name="Baldrian P."/>
            <person name="Stursova M."/>
            <person name="Weitz H."/>
            <person name="Taylor A."/>
            <person name="Grigoriev I.V."/>
            <person name="Nagy L.G."/>
            <person name="Martin F."/>
            <person name="Kauserud H."/>
        </authorList>
    </citation>
    <scope>NUCLEOTIDE SEQUENCE</scope>
    <source>
        <strain evidence="1">CBHHK182m</strain>
    </source>
</reference>
<keyword evidence="2" id="KW-1185">Reference proteome</keyword>
<evidence type="ECO:0000313" key="1">
    <source>
        <dbReference type="EMBL" id="KAJ7762515.1"/>
    </source>
</evidence>
<gene>
    <name evidence="1" type="ORF">B0H16DRAFT_1718968</name>
</gene>
<accession>A0AAD7JDI9</accession>
<organism evidence="1 2">
    <name type="scientific">Mycena metata</name>
    <dbReference type="NCBI Taxonomy" id="1033252"/>
    <lineage>
        <taxon>Eukaryota</taxon>
        <taxon>Fungi</taxon>
        <taxon>Dikarya</taxon>
        <taxon>Basidiomycota</taxon>
        <taxon>Agaricomycotina</taxon>
        <taxon>Agaricomycetes</taxon>
        <taxon>Agaricomycetidae</taxon>
        <taxon>Agaricales</taxon>
        <taxon>Marasmiineae</taxon>
        <taxon>Mycenaceae</taxon>
        <taxon>Mycena</taxon>
    </lineage>
</organism>
<dbReference type="AlphaFoldDB" id="A0AAD7JDI9"/>
<evidence type="ECO:0000313" key="2">
    <source>
        <dbReference type="Proteomes" id="UP001215598"/>
    </source>
</evidence>
<proteinExistence type="predicted"/>
<dbReference type="Proteomes" id="UP001215598">
    <property type="component" value="Unassembled WGS sequence"/>
</dbReference>